<evidence type="ECO:0000256" key="4">
    <source>
        <dbReference type="ARBA" id="ARBA00022692"/>
    </source>
</evidence>
<keyword evidence="3" id="KW-0444">Lipid biosynthesis</keyword>
<evidence type="ECO:0000256" key="9">
    <source>
        <dbReference type="ARBA" id="ARBA00023004"/>
    </source>
</evidence>
<reference evidence="16" key="2">
    <citation type="submission" date="2015-06" db="UniProtKB">
        <authorList>
            <consortium name="EnsemblMetazoa"/>
        </authorList>
    </citation>
    <scope>IDENTIFICATION</scope>
</reference>
<keyword evidence="7 14" id="KW-1133">Transmembrane helix</keyword>
<feature type="region of interest" description="Disordered" evidence="13">
    <location>
        <begin position="1"/>
        <end position="25"/>
    </location>
</feature>
<dbReference type="AlphaFoldDB" id="T1KXN1"/>
<feature type="domain" description="Fatty acid desaturase" evidence="15">
    <location>
        <begin position="158"/>
        <end position="364"/>
    </location>
</feature>
<evidence type="ECO:0000256" key="2">
    <source>
        <dbReference type="ARBA" id="ARBA00009295"/>
    </source>
</evidence>
<feature type="transmembrane region" description="Helical" evidence="14">
    <location>
        <begin position="109"/>
        <end position="131"/>
    </location>
</feature>
<reference evidence="17" key="1">
    <citation type="submission" date="2011-08" db="EMBL/GenBank/DDBJ databases">
        <authorList>
            <person name="Rombauts S."/>
        </authorList>
    </citation>
    <scope>NUCLEOTIDE SEQUENCE</scope>
    <source>
        <strain evidence="17">London</strain>
    </source>
</reference>
<evidence type="ECO:0000256" key="1">
    <source>
        <dbReference type="ARBA" id="ARBA00004141"/>
    </source>
</evidence>
<evidence type="ECO:0000256" key="5">
    <source>
        <dbReference type="ARBA" id="ARBA00022723"/>
    </source>
</evidence>
<evidence type="ECO:0000256" key="12">
    <source>
        <dbReference type="ARBA" id="ARBA00023160"/>
    </source>
</evidence>
<dbReference type="Proteomes" id="UP000015104">
    <property type="component" value="Unassembled WGS sequence"/>
</dbReference>
<evidence type="ECO:0000313" key="17">
    <source>
        <dbReference type="Proteomes" id="UP000015104"/>
    </source>
</evidence>
<feature type="compositionally biased region" description="Polar residues" evidence="13">
    <location>
        <begin position="1"/>
        <end position="13"/>
    </location>
</feature>
<evidence type="ECO:0000256" key="6">
    <source>
        <dbReference type="ARBA" id="ARBA00022832"/>
    </source>
</evidence>
<dbReference type="GO" id="GO:0004768">
    <property type="term" value="F:stearoyl-CoA 9-desaturase activity"/>
    <property type="evidence" value="ECO:0007669"/>
    <property type="project" value="TreeGrafter"/>
</dbReference>
<evidence type="ECO:0000256" key="3">
    <source>
        <dbReference type="ARBA" id="ARBA00022516"/>
    </source>
</evidence>
<evidence type="ECO:0000256" key="13">
    <source>
        <dbReference type="SAM" id="MobiDB-lite"/>
    </source>
</evidence>
<keyword evidence="6" id="KW-0276">Fatty acid metabolism</keyword>
<protein>
    <recommendedName>
        <fullName evidence="15">Fatty acid desaturase domain-containing protein</fullName>
    </recommendedName>
</protein>
<evidence type="ECO:0000313" key="16">
    <source>
        <dbReference type="EnsemblMetazoa" id="tetur26g00760.1"/>
    </source>
</evidence>
<keyword evidence="8" id="KW-0560">Oxidoreductase</keyword>
<evidence type="ECO:0000256" key="7">
    <source>
        <dbReference type="ARBA" id="ARBA00022989"/>
    </source>
</evidence>
<accession>T1KXN1</accession>
<feature type="compositionally biased region" description="Low complexity" evidence="13">
    <location>
        <begin position="14"/>
        <end position="25"/>
    </location>
</feature>
<dbReference type="HOGENOM" id="CLU_1752061_0_0_1"/>
<dbReference type="GO" id="GO:0005506">
    <property type="term" value="F:iron ion binding"/>
    <property type="evidence" value="ECO:0007669"/>
    <property type="project" value="TreeGrafter"/>
</dbReference>
<dbReference type="InterPro" id="IPR001522">
    <property type="entry name" value="FADS-1_CS"/>
</dbReference>
<dbReference type="PANTHER" id="PTHR11351:SF31">
    <property type="entry name" value="DESATURASE 1, ISOFORM A-RELATED"/>
    <property type="match status" value="1"/>
</dbReference>
<keyword evidence="12" id="KW-0275">Fatty acid biosynthesis</keyword>
<feature type="transmembrane region" description="Helical" evidence="14">
    <location>
        <begin position="275"/>
        <end position="295"/>
    </location>
</feature>
<name>T1KXN1_TETUR</name>
<evidence type="ECO:0000256" key="14">
    <source>
        <dbReference type="SAM" id="Phobius"/>
    </source>
</evidence>
<dbReference type="EnsemblMetazoa" id="tetur26g00760.1">
    <property type="protein sequence ID" value="tetur26g00760.1"/>
    <property type="gene ID" value="tetur26g00760"/>
</dbReference>
<evidence type="ECO:0000256" key="10">
    <source>
        <dbReference type="ARBA" id="ARBA00023098"/>
    </source>
</evidence>
<dbReference type="PANTHER" id="PTHR11351">
    <property type="entry name" value="ACYL-COA DESATURASE"/>
    <property type="match status" value="1"/>
</dbReference>
<keyword evidence="10" id="KW-0443">Lipid metabolism</keyword>
<keyword evidence="11 14" id="KW-0472">Membrane</keyword>
<proteinExistence type="inferred from homology"/>
<evidence type="ECO:0000256" key="8">
    <source>
        <dbReference type="ARBA" id="ARBA00023002"/>
    </source>
</evidence>
<feature type="region of interest" description="Disordered" evidence="13">
    <location>
        <begin position="65"/>
        <end position="85"/>
    </location>
</feature>
<evidence type="ECO:0000259" key="15">
    <source>
        <dbReference type="Pfam" id="PF00487"/>
    </source>
</evidence>
<evidence type="ECO:0000256" key="11">
    <source>
        <dbReference type="ARBA" id="ARBA00023136"/>
    </source>
</evidence>
<dbReference type="GO" id="GO:0006636">
    <property type="term" value="P:unsaturated fatty acid biosynthetic process"/>
    <property type="evidence" value="ECO:0007669"/>
    <property type="project" value="TreeGrafter"/>
</dbReference>
<dbReference type="InterPro" id="IPR015876">
    <property type="entry name" value="Acyl-CoA_DS"/>
</dbReference>
<dbReference type="InterPro" id="IPR005804">
    <property type="entry name" value="FA_desaturase_dom"/>
</dbReference>
<sequence>MTTMSKSQVETQLNVENPNPNGVNNKFETIKSNGESYSECEVKNAKNNTDYAKSNSSSLPTGVLITNGSRSMNSNNETTVPSESTAENKTNGLRCFFNFIVYEIKWMSVIFELSLALGFFYIAPISIYRFFAEFWTPSWWVMVATWTWDATCDTGISYLQCPFTLTTCGGIGLSVGAHRLWSHHAFKAKWPLKLMLTLMYTMAAEDSVYHYVKHHRAHHKYLDTNGDPQNIKRGFWYAQAGYRILKLHPEYREKVKNISYTDMHQDPFVMFQHKYYVPLVILVAFAFPVSVPVFIWNETLLNSFLIAGCSKSFLVIHMHGLVGSICHTVGKRPYNKRISAADNGFMQIITAGEAYHNFHHTFPYDYSISELGKTFNTSKIFIDIMAWLGLAYDLRLAGEEFIKKTKLKAAEENPICYTWI</sequence>
<keyword evidence="5" id="KW-0479">Metal-binding</keyword>
<dbReference type="CDD" id="cd03505">
    <property type="entry name" value="Delta9-FADS-like"/>
    <property type="match status" value="1"/>
</dbReference>
<keyword evidence="17" id="KW-1185">Reference proteome</keyword>
<dbReference type="Pfam" id="PF00487">
    <property type="entry name" value="FA_desaturase"/>
    <property type="match status" value="1"/>
</dbReference>
<dbReference type="GO" id="GO:0005789">
    <property type="term" value="C:endoplasmic reticulum membrane"/>
    <property type="evidence" value="ECO:0007669"/>
    <property type="project" value="TreeGrafter"/>
</dbReference>
<comment type="subcellular location">
    <subcellularLocation>
        <location evidence="1">Membrane</location>
        <topology evidence="1">Multi-pass membrane protein</topology>
    </subcellularLocation>
</comment>
<dbReference type="PROSITE" id="PS00476">
    <property type="entry name" value="FATTY_ACID_DESATUR_1"/>
    <property type="match status" value="1"/>
</dbReference>
<dbReference type="EMBL" id="CAEY01000696">
    <property type="status" value="NOT_ANNOTATED_CDS"/>
    <property type="molecule type" value="Genomic_DNA"/>
</dbReference>
<organism evidence="16 17">
    <name type="scientific">Tetranychus urticae</name>
    <name type="common">Two-spotted spider mite</name>
    <dbReference type="NCBI Taxonomy" id="32264"/>
    <lineage>
        <taxon>Eukaryota</taxon>
        <taxon>Metazoa</taxon>
        <taxon>Ecdysozoa</taxon>
        <taxon>Arthropoda</taxon>
        <taxon>Chelicerata</taxon>
        <taxon>Arachnida</taxon>
        <taxon>Acari</taxon>
        <taxon>Acariformes</taxon>
        <taxon>Trombidiformes</taxon>
        <taxon>Prostigmata</taxon>
        <taxon>Eleutherengona</taxon>
        <taxon>Raphignathae</taxon>
        <taxon>Tetranychoidea</taxon>
        <taxon>Tetranychidae</taxon>
        <taxon>Tetranychus</taxon>
    </lineage>
</organism>
<keyword evidence="9" id="KW-0408">Iron</keyword>
<dbReference type="eggNOG" id="KOG1600">
    <property type="taxonomic scope" value="Eukaryota"/>
</dbReference>
<comment type="similarity">
    <text evidence="2">Belongs to the fatty acid desaturase type 1 family.</text>
</comment>
<keyword evidence="4 14" id="KW-0812">Transmembrane</keyword>